<evidence type="ECO:0000313" key="3">
    <source>
        <dbReference type="Proteomes" id="UP000324897"/>
    </source>
</evidence>
<feature type="compositionally biased region" description="Polar residues" evidence="1">
    <location>
        <begin position="708"/>
        <end position="717"/>
    </location>
</feature>
<dbReference type="SUPFAM" id="SSF54001">
    <property type="entry name" value="Cysteine proteinases"/>
    <property type="match status" value="1"/>
</dbReference>
<name>A0A5J9UCB1_9POAL</name>
<evidence type="ECO:0000256" key="1">
    <source>
        <dbReference type="SAM" id="MobiDB-lite"/>
    </source>
</evidence>
<keyword evidence="3" id="KW-1185">Reference proteome</keyword>
<dbReference type="AlphaFoldDB" id="A0A5J9UCB1"/>
<protein>
    <submittedName>
        <fullName evidence="2">Uncharacterized protein</fullName>
    </submittedName>
</protein>
<feature type="region of interest" description="Disordered" evidence="1">
    <location>
        <begin position="656"/>
        <end position="721"/>
    </location>
</feature>
<organism evidence="2 3">
    <name type="scientific">Eragrostis curvula</name>
    <name type="common">weeping love grass</name>
    <dbReference type="NCBI Taxonomy" id="38414"/>
    <lineage>
        <taxon>Eukaryota</taxon>
        <taxon>Viridiplantae</taxon>
        <taxon>Streptophyta</taxon>
        <taxon>Embryophyta</taxon>
        <taxon>Tracheophyta</taxon>
        <taxon>Spermatophyta</taxon>
        <taxon>Magnoliopsida</taxon>
        <taxon>Liliopsida</taxon>
        <taxon>Poales</taxon>
        <taxon>Poaceae</taxon>
        <taxon>PACMAD clade</taxon>
        <taxon>Chloridoideae</taxon>
        <taxon>Eragrostideae</taxon>
        <taxon>Eragrostidinae</taxon>
        <taxon>Eragrostis</taxon>
    </lineage>
</organism>
<dbReference type="Gene3D" id="3.40.395.10">
    <property type="entry name" value="Adenoviral Proteinase, Chain A"/>
    <property type="match status" value="1"/>
</dbReference>
<gene>
    <name evidence="2" type="ORF">EJB05_30407</name>
</gene>
<feature type="region of interest" description="Disordered" evidence="1">
    <location>
        <begin position="1"/>
        <end position="20"/>
    </location>
</feature>
<dbReference type="PANTHER" id="PTHR34835:SF69">
    <property type="entry name" value="UBIQUITIN-LIKE PROTEASE FAMILY PROFILE DOMAIN-CONTAINING PROTEIN"/>
    <property type="match status" value="1"/>
</dbReference>
<dbReference type="InterPro" id="IPR038765">
    <property type="entry name" value="Papain-like_cys_pep_sf"/>
</dbReference>
<feature type="compositionally biased region" description="Polar residues" evidence="1">
    <location>
        <begin position="675"/>
        <end position="685"/>
    </location>
</feature>
<sequence>MSSPRHRAGATSSTEDSDADDDATVVTVDYRFSVMKLRGFLDALSREQEEVVESIGFGGVLFLTRYNKLDRHFSVWLCNQLEVAAAPAAPALFLADGAGAKVPVTARDVHEVLGVPRGERPVGRDPTEQETAAVRRALGLVDPLTLQVAEAVVARRAKDNPSPAPMTQAERDSFVVAFVLLLVEHFFSPGPAVGRRGKVNEQVFHALANPSEVHLYNWAEYALGEFRSCADRVREQITSRSSRISLSGCLLFLQLFYFDRLDLEASGSGVSRQSLPRVADYDHDSLYRLIALDQQPGRLERGLQQFGKLQFIATAPTQDNNCDSSSKVPQQCMNSADPSSEQHENTGIIPVVDEIMDEIEQFKRNILLKISRSGLGSKLDYSTYNPDINKRAHRQPLAEIGLSGGTELWQHEYGTSIQHSTSSYKLRDLNVQNIKQCNITEQKPVLQSISRQTTSDYHDDVVILDSNPFVNSSSSAFRVLSKSKHEDTSANQHQQEVPSKKSLLEFPLSKATKCESYFDIHEASPSSEKKPVVDVASRKTTSDCPDDVIILDSNPFESSTVGSCPANSASRSYPKEALVDLQPRTPLEVSSEKRRPELEIRKGLQWESNDMIQAALPFPEKKPVVQVTSRQHNSDCDDDVVILETNPFECSTVGSCPPNFDPRVQEKSNPREVFSNPQPRAQQEVLSEKTSRSEFQASDATKCESYHDMTQSASHSSGAKEKPVVQMMSRQTTNCPENVGDTNCSESETGYTQGCRSPKTKKQYDFGPSPFEKQLVHIQPPLKMAEACFKWLEACSYVDDQLDWTWVIHEEPTYIEVTGLSIKLQMIRAGELKADVCDLVMRLYRQLDDRMYHNTTESRWRHFLPAEWASLALKHGNKICIFSPTVQSMFSGLHIKYDVGHCRMIIVPVELEGSWSCYAWDFMKKQLNIMDPLLNRNGSNMHVMKAKHKNSAPLLLSALLTCMSMYCNSHGYGYDHLDCDPNSWETNILFDLKGMRAHDKRNTGMYTLFYAREFHGEGLQQTVDLRTIVSLRRDLLYQLLTMHGNKGRPPSIVGCPFTGAYTK</sequence>
<proteinExistence type="predicted"/>
<accession>A0A5J9UCB1</accession>
<feature type="region of interest" description="Disordered" evidence="1">
    <location>
        <begin position="481"/>
        <end position="502"/>
    </location>
</feature>
<evidence type="ECO:0000313" key="2">
    <source>
        <dbReference type="EMBL" id="TVU20810.1"/>
    </source>
</evidence>
<feature type="compositionally biased region" description="Polar residues" evidence="1">
    <location>
        <begin position="739"/>
        <end position="755"/>
    </location>
</feature>
<dbReference type="OrthoDB" id="664194at2759"/>
<feature type="region of interest" description="Disordered" evidence="1">
    <location>
        <begin position="320"/>
        <end position="344"/>
    </location>
</feature>
<reference evidence="2 3" key="1">
    <citation type="journal article" date="2019" name="Sci. Rep.">
        <title>A high-quality genome of Eragrostis curvula grass provides insights into Poaceae evolution and supports new strategies to enhance forage quality.</title>
        <authorList>
            <person name="Carballo J."/>
            <person name="Santos B.A.C.M."/>
            <person name="Zappacosta D."/>
            <person name="Garbus I."/>
            <person name="Selva J.P."/>
            <person name="Gallo C.A."/>
            <person name="Diaz A."/>
            <person name="Albertini E."/>
            <person name="Caccamo M."/>
            <person name="Echenique V."/>
        </authorList>
    </citation>
    <scope>NUCLEOTIDE SEQUENCE [LARGE SCALE GENOMIC DNA]</scope>
    <source>
        <strain evidence="3">cv. Victoria</strain>
        <tissue evidence="2">Leaf</tissue>
    </source>
</reference>
<comment type="caution">
    <text evidence="2">The sequence shown here is derived from an EMBL/GenBank/DDBJ whole genome shotgun (WGS) entry which is preliminary data.</text>
</comment>
<feature type="compositionally biased region" description="Polar residues" evidence="1">
    <location>
        <begin position="320"/>
        <end position="339"/>
    </location>
</feature>
<dbReference type="EMBL" id="RWGY01000026">
    <property type="protein sequence ID" value="TVU20810.1"/>
    <property type="molecule type" value="Genomic_DNA"/>
</dbReference>
<dbReference type="Proteomes" id="UP000324897">
    <property type="component" value="Unassembled WGS sequence"/>
</dbReference>
<feature type="non-terminal residue" evidence="2">
    <location>
        <position position="1"/>
    </location>
</feature>
<dbReference type="PANTHER" id="PTHR34835">
    <property type="entry name" value="OS07G0283600 PROTEIN-RELATED"/>
    <property type="match status" value="1"/>
</dbReference>
<dbReference type="Gramene" id="TVU20810">
    <property type="protein sequence ID" value="TVU20810"/>
    <property type="gene ID" value="EJB05_30407"/>
</dbReference>
<feature type="region of interest" description="Disordered" evidence="1">
    <location>
        <begin position="739"/>
        <end position="759"/>
    </location>
</feature>